<evidence type="ECO:0000256" key="6">
    <source>
        <dbReference type="ARBA" id="ARBA00022882"/>
    </source>
</evidence>
<dbReference type="PRINTS" id="PR01498">
    <property type="entry name" value="SHAWCHANNEL"/>
</dbReference>
<keyword evidence="9" id="KW-0406">Ion transport</keyword>
<dbReference type="InterPro" id="IPR005821">
    <property type="entry name" value="Ion_trans_dom"/>
</dbReference>
<feature type="transmembrane region" description="Helical" evidence="13">
    <location>
        <begin position="539"/>
        <end position="563"/>
    </location>
</feature>
<keyword evidence="10 13" id="KW-0472">Membrane</keyword>
<feature type="transmembrane region" description="Helical" evidence="13">
    <location>
        <begin position="482"/>
        <end position="503"/>
    </location>
</feature>
<gene>
    <name evidence="15" type="ORF">TcWFU_008812</name>
</gene>
<evidence type="ECO:0000256" key="8">
    <source>
        <dbReference type="ARBA" id="ARBA00022989"/>
    </source>
</evidence>
<evidence type="ECO:0000313" key="16">
    <source>
        <dbReference type="Proteomes" id="UP001651158"/>
    </source>
</evidence>
<keyword evidence="8 13" id="KW-1133">Transmembrane helix</keyword>
<evidence type="ECO:0000256" key="12">
    <source>
        <dbReference type="SAM" id="MobiDB-lite"/>
    </source>
</evidence>
<evidence type="ECO:0000313" key="15">
    <source>
        <dbReference type="EMBL" id="KAL5112816.1"/>
    </source>
</evidence>
<dbReference type="Gene3D" id="1.10.287.70">
    <property type="match status" value="1"/>
</dbReference>
<keyword evidence="16" id="KW-1185">Reference proteome</keyword>
<sequence>MFWPKVYSDVVTLDRKYSPGYKLCHIMQNHASAASAYIRPGTPGDVVNLCIGGRLFITRRATLYRLPDSRLYMIATQGEEAARAASQKHEYRSQLSSDSQYTGEYTVGGATLLPNPVAASLFGNKELISAAAVCKNQLYNTSPTESHSTRLMDSNHAYSGPLSQDKTGVAPQPVYFFDRDPEIFRFVLDYYRTGELHLPTNICGPFVRKELIFWGIDESLIDPCCMPAYMRYDEEKRTKKTLFRDCFEDIDSMQNLVKFSRGWKKWRYRMWLFMDHPTSSFAAQIWASFLLILMIASILCFCFSTSWIFRRSAWAVKNFQAKYSGLLNISNLLDDPLEICDDSSRLTNSKVQKDCFTEPASGLVILDLALNIVLTTEFLLKVLLAPDKHKFLTSIVSIIDMVNLITYWIYISVFYFTYYHKKQSAASFDPIKMMDRPPNNLWLLNILSMTQIMRILRIFKVSKISRGLRVLMLTVKKSIPELMLLAFLLMNGMFMFSCMIYMAEYSVNDTFADIPEAFWWSIITLTTVGYGDTYPKGTAGYIVGSMAAISGCIVTGLAIPIIGNNFNTYYMYMKNQLKEDKYLKELRRDINSVGGTNIMKGLGGFAEKTGIPMLHRKYRQFRGDKQYPVSNRITNTNAAKREEGRRKAKPMLSPAKKKNFPLSETSDNLKKSLLMSSGSRSVGGEPSNVGDNTRTTTLERVSLGDSVDHRQSIGMHSDPIADRRASMLHPLATDGLLNLIPSSEIHTSGSLIRPEWDEPSEMELEEIRCIHAALRNRGSINADRESFSSDADLHPGGMSFSGFTTSPNEQHKDNSFYATADFCKLSSLADNTGLKRNYV</sequence>
<feature type="domain" description="BTB" evidence="14">
    <location>
        <begin position="45"/>
        <end position="232"/>
    </location>
</feature>
<evidence type="ECO:0000259" key="14">
    <source>
        <dbReference type="SMART" id="SM00225"/>
    </source>
</evidence>
<evidence type="ECO:0000256" key="9">
    <source>
        <dbReference type="ARBA" id="ARBA00023065"/>
    </source>
</evidence>
<dbReference type="InterPro" id="IPR027359">
    <property type="entry name" value="Volt_channel_dom_sf"/>
</dbReference>
<evidence type="ECO:0000256" key="5">
    <source>
        <dbReference type="ARBA" id="ARBA00022826"/>
    </source>
</evidence>
<proteinExistence type="predicted"/>
<dbReference type="PRINTS" id="PR01491">
    <property type="entry name" value="KVCHANNEL"/>
</dbReference>
<dbReference type="EMBL" id="JAKROA010000001">
    <property type="protein sequence ID" value="KAL5112816.1"/>
    <property type="molecule type" value="Genomic_DNA"/>
</dbReference>
<feature type="region of interest" description="Disordered" evidence="12">
    <location>
        <begin position="144"/>
        <end position="165"/>
    </location>
</feature>
<dbReference type="Proteomes" id="UP001651158">
    <property type="component" value="Unassembled WGS sequence"/>
</dbReference>
<dbReference type="Gene3D" id="3.30.710.10">
    <property type="entry name" value="Potassium Channel Kv1.1, Chain A"/>
    <property type="match status" value="1"/>
</dbReference>
<keyword evidence="6" id="KW-0851">Voltage-gated channel</keyword>
<feature type="region of interest" description="Disordered" evidence="12">
    <location>
        <begin position="632"/>
        <end position="696"/>
    </location>
</feature>
<dbReference type="PANTHER" id="PTHR11537">
    <property type="entry name" value="VOLTAGE-GATED POTASSIUM CHANNEL"/>
    <property type="match status" value="1"/>
</dbReference>
<protein>
    <submittedName>
        <fullName evidence="15">Potassium voltage-gated channel subfamily C member 2</fullName>
    </submittedName>
</protein>
<dbReference type="PRINTS" id="PR00169">
    <property type="entry name" value="KCHANNEL"/>
</dbReference>
<dbReference type="SMART" id="SM00225">
    <property type="entry name" value="BTB"/>
    <property type="match status" value="1"/>
</dbReference>
<dbReference type="InterPro" id="IPR003974">
    <property type="entry name" value="K_chnl_volt-dep_Kv3"/>
</dbReference>
<keyword evidence="2" id="KW-0813">Transport</keyword>
<name>A0ABR4QSQ9_9CEST</name>
<keyword evidence="11" id="KW-0407">Ion channel</keyword>
<dbReference type="InterPro" id="IPR003131">
    <property type="entry name" value="T1-type_BTB"/>
</dbReference>
<dbReference type="Gene3D" id="1.20.120.350">
    <property type="entry name" value="Voltage-gated potassium channels. Chain C"/>
    <property type="match status" value="1"/>
</dbReference>
<comment type="caution">
    <text evidence="15">The sequence shown here is derived from an EMBL/GenBank/DDBJ whole genome shotgun (WGS) entry which is preliminary data.</text>
</comment>
<evidence type="ECO:0000256" key="11">
    <source>
        <dbReference type="ARBA" id="ARBA00023303"/>
    </source>
</evidence>
<reference evidence="15 16" key="1">
    <citation type="journal article" date="2022" name="Front. Cell. Infect. Microbiol.">
        <title>The Genomes of Two Strains of Taenia crassiceps the Animal Model for the Study of Human Cysticercosis.</title>
        <authorList>
            <person name="Bobes R.J."/>
            <person name="Estrada K."/>
            <person name="Rios-Valencia D.G."/>
            <person name="Calderon-Gallegos A."/>
            <person name="de la Torre P."/>
            <person name="Carrero J.C."/>
            <person name="Sanchez-Flores A."/>
            <person name="Laclette J.P."/>
        </authorList>
    </citation>
    <scope>NUCLEOTIDE SEQUENCE [LARGE SCALE GENOMIC DNA]</scope>
    <source>
        <strain evidence="15">WFUcys</strain>
    </source>
</reference>
<comment type="subcellular location">
    <subcellularLocation>
        <location evidence="1">Membrane</location>
        <topology evidence="1">Multi-pass membrane protein</topology>
    </subcellularLocation>
</comment>
<keyword evidence="4 13" id="KW-0812">Transmembrane</keyword>
<evidence type="ECO:0000256" key="10">
    <source>
        <dbReference type="ARBA" id="ARBA00023136"/>
    </source>
</evidence>
<dbReference type="InterPro" id="IPR028325">
    <property type="entry name" value="VG_K_chnl"/>
</dbReference>
<evidence type="ECO:0000256" key="3">
    <source>
        <dbReference type="ARBA" id="ARBA00022538"/>
    </source>
</evidence>
<keyword evidence="3" id="KW-0633">Potassium transport</keyword>
<organism evidence="15 16">
    <name type="scientific">Taenia crassiceps</name>
    <dbReference type="NCBI Taxonomy" id="6207"/>
    <lineage>
        <taxon>Eukaryota</taxon>
        <taxon>Metazoa</taxon>
        <taxon>Spiralia</taxon>
        <taxon>Lophotrochozoa</taxon>
        <taxon>Platyhelminthes</taxon>
        <taxon>Cestoda</taxon>
        <taxon>Eucestoda</taxon>
        <taxon>Cyclophyllidea</taxon>
        <taxon>Taeniidae</taxon>
        <taxon>Taenia</taxon>
    </lineage>
</organism>
<keyword evidence="5" id="KW-0631">Potassium channel</keyword>
<dbReference type="SUPFAM" id="SSF81324">
    <property type="entry name" value="Voltage-gated potassium channels"/>
    <property type="match status" value="1"/>
</dbReference>
<dbReference type="PANTHER" id="PTHR11537:SF252">
    <property type="entry name" value="POTASSIUM VOLTAGE-GATED CHANNEL PROTEIN SHAW"/>
    <property type="match status" value="1"/>
</dbReference>
<dbReference type="InterPro" id="IPR003968">
    <property type="entry name" value="K_chnl_volt-dep_Kv"/>
</dbReference>
<keyword evidence="7" id="KW-0630">Potassium</keyword>
<evidence type="ECO:0000256" key="4">
    <source>
        <dbReference type="ARBA" id="ARBA00022692"/>
    </source>
</evidence>
<accession>A0ABR4QSQ9</accession>
<evidence type="ECO:0000256" key="7">
    <source>
        <dbReference type="ARBA" id="ARBA00022958"/>
    </source>
</evidence>
<dbReference type="Pfam" id="PF00520">
    <property type="entry name" value="Ion_trans"/>
    <property type="match status" value="1"/>
</dbReference>
<evidence type="ECO:0000256" key="13">
    <source>
        <dbReference type="SAM" id="Phobius"/>
    </source>
</evidence>
<dbReference type="InterPro" id="IPR011333">
    <property type="entry name" value="SKP1/BTB/POZ_sf"/>
</dbReference>
<feature type="transmembrane region" description="Helical" evidence="13">
    <location>
        <begin position="285"/>
        <end position="309"/>
    </location>
</feature>
<evidence type="ECO:0000256" key="1">
    <source>
        <dbReference type="ARBA" id="ARBA00004141"/>
    </source>
</evidence>
<dbReference type="SUPFAM" id="SSF54695">
    <property type="entry name" value="POZ domain"/>
    <property type="match status" value="1"/>
</dbReference>
<feature type="transmembrane region" description="Helical" evidence="13">
    <location>
        <begin position="391"/>
        <end position="411"/>
    </location>
</feature>
<dbReference type="InterPro" id="IPR000210">
    <property type="entry name" value="BTB/POZ_dom"/>
</dbReference>
<evidence type="ECO:0000256" key="2">
    <source>
        <dbReference type="ARBA" id="ARBA00022448"/>
    </source>
</evidence>
<dbReference type="Pfam" id="PF02214">
    <property type="entry name" value="BTB_2"/>
    <property type="match status" value="1"/>
</dbReference>